<dbReference type="GO" id="GO:0016491">
    <property type="term" value="F:oxidoreductase activity"/>
    <property type="evidence" value="ECO:0007669"/>
    <property type="project" value="UniProtKB-KW"/>
</dbReference>
<evidence type="ECO:0000313" key="5">
    <source>
        <dbReference type="EMBL" id="MFC4077639.1"/>
    </source>
</evidence>
<sequence>MTRKSWTHEGVCWVAGRKRTLPETIEVTDPADGRVIGCVPRGGVELAREAVDTASEAFPAWSRRLPRERGQVLKDWANRILDHRAELAKLLSQEQGKPVAEALGEVETAAEFVEWYGEEAKRISGEVLPPAKENQQMTVLRQPVGVAALITPWNYPAAMVTRKAAPALAAGCTVVLKPAKETPLIASALFELLMETNLPHGAANLVTGDAASIGDTWLGDYRVRKISFTGSTGVGKELMKKAAEHVKRVSLELGGNAPALVFEDADLDRAADAIVANKFENGGQMCNGINLIFVQEPVREELTERILARVKALRVGRGTETECHVGPLINQRACHKVQALVDDAVNKGARLRYGGEPLLEGEYSNGHFYRPTVLTEVDDRMDLTRDEVFGPVAPILTFRIEEEAVRRANGTPYGLAAYLFTRDGGRIHRLTEGLEAGMVGVNGTSLSFPQAPFGGIKESGLGREGGLYGLEEFLELKFISTMLD</sequence>
<dbReference type="InterPro" id="IPR029510">
    <property type="entry name" value="Ald_DH_CS_GLU"/>
</dbReference>
<dbReference type="CDD" id="cd07103">
    <property type="entry name" value="ALDH_F5_SSADH_GabD"/>
    <property type="match status" value="1"/>
</dbReference>
<keyword evidence="6" id="KW-1185">Reference proteome</keyword>
<dbReference type="InterPro" id="IPR050740">
    <property type="entry name" value="Aldehyde_DH_Superfamily"/>
</dbReference>
<dbReference type="EC" id="1.2.1.-" evidence="5"/>
<evidence type="ECO:0000313" key="6">
    <source>
        <dbReference type="Proteomes" id="UP001595843"/>
    </source>
</evidence>
<dbReference type="InterPro" id="IPR016160">
    <property type="entry name" value="Ald_DH_CS_CYS"/>
</dbReference>
<dbReference type="InterPro" id="IPR016161">
    <property type="entry name" value="Ald_DH/histidinol_DH"/>
</dbReference>
<dbReference type="RefSeq" id="WP_380705447.1">
    <property type="nucleotide sequence ID" value="NZ_JBHSAP010000015.1"/>
</dbReference>
<dbReference type="InterPro" id="IPR016162">
    <property type="entry name" value="Ald_DH_N"/>
</dbReference>
<comment type="caution">
    <text evidence="5">The sequence shown here is derived from an EMBL/GenBank/DDBJ whole genome shotgun (WGS) entry which is preliminary data.</text>
</comment>
<dbReference type="Gene3D" id="3.40.309.10">
    <property type="entry name" value="Aldehyde Dehydrogenase, Chain A, domain 2"/>
    <property type="match status" value="1"/>
</dbReference>
<dbReference type="PANTHER" id="PTHR43353">
    <property type="entry name" value="SUCCINATE-SEMIALDEHYDE DEHYDROGENASE, MITOCHONDRIAL"/>
    <property type="match status" value="1"/>
</dbReference>
<gene>
    <name evidence="5" type="ORF">ACFOUO_12605</name>
</gene>
<evidence type="ECO:0000259" key="4">
    <source>
        <dbReference type="Pfam" id="PF00171"/>
    </source>
</evidence>
<evidence type="ECO:0000256" key="2">
    <source>
        <dbReference type="PROSITE-ProRule" id="PRU10007"/>
    </source>
</evidence>
<dbReference type="InterPro" id="IPR015590">
    <property type="entry name" value="Aldehyde_DH_dom"/>
</dbReference>
<evidence type="ECO:0000256" key="3">
    <source>
        <dbReference type="RuleBase" id="RU003345"/>
    </source>
</evidence>
<reference evidence="6" key="1">
    <citation type="journal article" date="2019" name="Int. J. Syst. Evol. Microbiol.">
        <title>The Global Catalogue of Microorganisms (GCM) 10K type strain sequencing project: providing services to taxonomists for standard genome sequencing and annotation.</title>
        <authorList>
            <consortium name="The Broad Institute Genomics Platform"/>
            <consortium name="The Broad Institute Genome Sequencing Center for Infectious Disease"/>
            <person name="Wu L."/>
            <person name="Ma J."/>
        </authorList>
    </citation>
    <scope>NUCLEOTIDE SEQUENCE [LARGE SCALE GENOMIC DNA]</scope>
    <source>
        <strain evidence="6">IBRC-M 10813</strain>
    </source>
</reference>
<name>A0ABV8JNT4_9BACL</name>
<dbReference type="Pfam" id="PF00171">
    <property type="entry name" value="Aldedh"/>
    <property type="match status" value="1"/>
</dbReference>
<dbReference type="PANTHER" id="PTHR43353:SF5">
    <property type="entry name" value="SUCCINATE-SEMIALDEHYDE DEHYDROGENASE, MITOCHONDRIAL"/>
    <property type="match status" value="1"/>
</dbReference>
<proteinExistence type="inferred from homology"/>
<dbReference type="Gene3D" id="3.40.605.10">
    <property type="entry name" value="Aldehyde Dehydrogenase, Chain A, domain 1"/>
    <property type="match status" value="1"/>
</dbReference>
<feature type="domain" description="Aldehyde dehydrogenase" evidence="4">
    <location>
        <begin position="23"/>
        <end position="479"/>
    </location>
</feature>
<keyword evidence="1 3" id="KW-0560">Oxidoreductase</keyword>
<organism evidence="5 6">
    <name type="scientific">Salinithrix halophila</name>
    <dbReference type="NCBI Taxonomy" id="1485204"/>
    <lineage>
        <taxon>Bacteria</taxon>
        <taxon>Bacillati</taxon>
        <taxon>Bacillota</taxon>
        <taxon>Bacilli</taxon>
        <taxon>Bacillales</taxon>
        <taxon>Thermoactinomycetaceae</taxon>
        <taxon>Salinithrix</taxon>
    </lineage>
</organism>
<dbReference type="InterPro" id="IPR016163">
    <property type="entry name" value="Ald_DH_C"/>
</dbReference>
<dbReference type="PROSITE" id="PS00687">
    <property type="entry name" value="ALDEHYDE_DEHYDR_GLU"/>
    <property type="match status" value="1"/>
</dbReference>
<dbReference type="SUPFAM" id="SSF53720">
    <property type="entry name" value="ALDH-like"/>
    <property type="match status" value="1"/>
</dbReference>
<feature type="active site" evidence="2">
    <location>
        <position position="252"/>
    </location>
</feature>
<comment type="similarity">
    <text evidence="3">Belongs to the aldehyde dehydrogenase family.</text>
</comment>
<dbReference type="PROSITE" id="PS00070">
    <property type="entry name" value="ALDEHYDE_DEHYDR_CYS"/>
    <property type="match status" value="1"/>
</dbReference>
<dbReference type="Proteomes" id="UP001595843">
    <property type="component" value="Unassembled WGS sequence"/>
</dbReference>
<evidence type="ECO:0000256" key="1">
    <source>
        <dbReference type="ARBA" id="ARBA00023002"/>
    </source>
</evidence>
<protein>
    <submittedName>
        <fullName evidence="5">NAD-dependent succinate-semialdehyde dehydrogenase</fullName>
        <ecNumber evidence="5">1.2.1.-</ecNumber>
    </submittedName>
</protein>
<dbReference type="EMBL" id="JBHSAP010000015">
    <property type="protein sequence ID" value="MFC4077639.1"/>
    <property type="molecule type" value="Genomic_DNA"/>
</dbReference>
<accession>A0ABV8JNT4</accession>